<dbReference type="Proteomes" id="UP001596512">
    <property type="component" value="Unassembled WGS sequence"/>
</dbReference>
<feature type="transmembrane region" description="Helical" evidence="1">
    <location>
        <begin position="51"/>
        <end position="71"/>
    </location>
</feature>
<name>A0ABW2TJP8_9PSEU</name>
<dbReference type="SUPFAM" id="SSF48317">
    <property type="entry name" value="Acid phosphatase/Vanadium-dependent haloperoxidase"/>
    <property type="match status" value="1"/>
</dbReference>
<feature type="transmembrane region" description="Helical" evidence="1">
    <location>
        <begin position="78"/>
        <end position="96"/>
    </location>
</feature>
<reference evidence="4" key="1">
    <citation type="journal article" date="2019" name="Int. J. Syst. Evol. Microbiol.">
        <title>The Global Catalogue of Microorganisms (GCM) 10K type strain sequencing project: providing services to taxonomists for standard genome sequencing and annotation.</title>
        <authorList>
            <consortium name="The Broad Institute Genomics Platform"/>
            <consortium name="The Broad Institute Genome Sequencing Center for Infectious Disease"/>
            <person name="Wu L."/>
            <person name="Ma J."/>
        </authorList>
    </citation>
    <scope>NUCLEOTIDE SEQUENCE [LARGE SCALE GENOMIC DNA]</scope>
    <source>
        <strain evidence="4">JCM 17695</strain>
    </source>
</reference>
<protein>
    <submittedName>
        <fullName evidence="3">Phosphatase PAP2 family protein</fullName>
    </submittedName>
</protein>
<dbReference type="SMART" id="SM00014">
    <property type="entry name" value="acidPPc"/>
    <property type="match status" value="1"/>
</dbReference>
<evidence type="ECO:0000256" key="1">
    <source>
        <dbReference type="SAM" id="Phobius"/>
    </source>
</evidence>
<sequence>MGRPPARRPRLRGLLLRATVLLAACRAVSLAKPVFERARPREYPDFSFPSGHVVSVASVAFTLVVLCAWLAARRLRAVVWWSVAAVVLAALCRIVLDVHWLTDVLGASLGVVGLGLLTATGLGLLPARPGGVRSRA</sequence>
<evidence type="ECO:0000313" key="4">
    <source>
        <dbReference type="Proteomes" id="UP001596512"/>
    </source>
</evidence>
<keyword evidence="1" id="KW-0812">Transmembrane</keyword>
<proteinExistence type="predicted"/>
<accession>A0ABW2TJP8</accession>
<gene>
    <name evidence="3" type="ORF">ACFQV2_09305</name>
</gene>
<evidence type="ECO:0000259" key="2">
    <source>
        <dbReference type="SMART" id="SM00014"/>
    </source>
</evidence>
<keyword evidence="1" id="KW-1133">Transmembrane helix</keyword>
<keyword evidence="4" id="KW-1185">Reference proteome</keyword>
<dbReference type="EMBL" id="JBHTEY010000004">
    <property type="protein sequence ID" value="MFC7613741.1"/>
    <property type="molecule type" value="Genomic_DNA"/>
</dbReference>
<keyword evidence="1" id="KW-0472">Membrane</keyword>
<feature type="domain" description="Phosphatidic acid phosphatase type 2/haloperoxidase" evidence="2">
    <location>
        <begin position="12"/>
        <end position="119"/>
    </location>
</feature>
<dbReference type="InterPro" id="IPR000326">
    <property type="entry name" value="PAP2/HPO"/>
</dbReference>
<dbReference type="Pfam" id="PF01569">
    <property type="entry name" value="PAP2"/>
    <property type="match status" value="1"/>
</dbReference>
<dbReference type="Gene3D" id="1.20.144.10">
    <property type="entry name" value="Phosphatidic acid phosphatase type 2/haloperoxidase"/>
    <property type="match status" value="1"/>
</dbReference>
<feature type="transmembrane region" description="Helical" evidence="1">
    <location>
        <begin position="108"/>
        <end position="127"/>
    </location>
</feature>
<organism evidence="3 4">
    <name type="scientific">Actinokineospora soli</name>
    <dbReference type="NCBI Taxonomy" id="1048753"/>
    <lineage>
        <taxon>Bacteria</taxon>
        <taxon>Bacillati</taxon>
        <taxon>Actinomycetota</taxon>
        <taxon>Actinomycetes</taxon>
        <taxon>Pseudonocardiales</taxon>
        <taxon>Pseudonocardiaceae</taxon>
        <taxon>Actinokineospora</taxon>
    </lineage>
</organism>
<comment type="caution">
    <text evidence="3">The sequence shown here is derived from an EMBL/GenBank/DDBJ whole genome shotgun (WGS) entry which is preliminary data.</text>
</comment>
<dbReference type="InterPro" id="IPR036938">
    <property type="entry name" value="PAP2/HPO_sf"/>
</dbReference>
<evidence type="ECO:0000313" key="3">
    <source>
        <dbReference type="EMBL" id="MFC7613741.1"/>
    </source>
</evidence>